<dbReference type="OrthoDB" id="3781094at2"/>
<organism evidence="3 4">
    <name type="scientific">Cellulomonas persica</name>
    <dbReference type="NCBI Taxonomy" id="76861"/>
    <lineage>
        <taxon>Bacteria</taxon>
        <taxon>Bacillati</taxon>
        <taxon>Actinomycetota</taxon>
        <taxon>Actinomycetes</taxon>
        <taxon>Micrococcales</taxon>
        <taxon>Cellulomonadaceae</taxon>
        <taxon>Cellulomonas</taxon>
    </lineage>
</organism>
<dbReference type="Proteomes" id="UP000321386">
    <property type="component" value="Unassembled WGS sequence"/>
</dbReference>
<feature type="chain" id="PRO_5038817237" description="Lipoprotein" evidence="2">
    <location>
        <begin position="25"/>
        <end position="284"/>
    </location>
</feature>
<dbReference type="RefSeq" id="WP_146805813.1">
    <property type="nucleotide sequence ID" value="NZ_BJUA01000005.1"/>
</dbReference>
<evidence type="ECO:0000313" key="4">
    <source>
        <dbReference type="Proteomes" id="UP000321386"/>
    </source>
</evidence>
<comment type="caution">
    <text evidence="3">The sequence shown here is derived from an EMBL/GenBank/DDBJ whole genome shotgun (WGS) entry which is preliminary data.</text>
</comment>
<dbReference type="AlphaFoldDB" id="A0A510USG5"/>
<feature type="signal peptide" evidence="2">
    <location>
        <begin position="1"/>
        <end position="24"/>
    </location>
</feature>
<name>A0A510USG5_9CELL</name>
<protein>
    <recommendedName>
        <fullName evidence="5">Lipoprotein</fullName>
    </recommendedName>
</protein>
<evidence type="ECO:0000256" key="2">
    <source>
        <dbReference type="SAM" id="SignalP"/>
    </source>
</evidence>
<dbReference type="SUPFAM" id="SSF89392">
    <property type="entry name" value="Prokaryotic lipoproteins and lipoprotein localization factors"/>
    <property type="match status" value="1"/>
</dbReference>
<dbReference type="InterPro" id="IPR029046">
    <property type="entry name" value="LolA/LolB/LppX"/>
</dbReference>
<evidence type="ECO:0008006" key="5">
    <source>
        <dbReference type="Google" id="ProtNLM"/>
    </source>
</evidence>
<accession>A0A510USG5</accession>
<keyword evidence="2" id="KW-0732">Signal</keyword>
<sequence length="284" mass="29375">MRVITRTLAATAGLALALSLTACGSSPSPTPGAGASTSAAAQTTAPADPTPEAEPGAGALTAETLIDTMVETMSSATGYRYGSTAVTAEGTVTYDGVVQIDDGVLSMSIHTEAPGTTMDVVVIDRTIYMNLGEASEGKFVVADLDRALAEIPGFPDFGAIMDVRKSFEHLDGSILDVQQIGPEDVDGEPATRYAVTIDTAKQVEAIATTMGGSVAELIETMSLPPALTSDYWIDARNRPLKQVGTIAGTTTTSTWSDWDSPSIVVEAPPADQISDIDPFGPSDQ</sequence>
<evidence type="ECO:0000256" key="1">
    <source>
        <dbReference type="SAM" id="MobiDB-lite"/>
    </source>
</evidence>
<dbReference type="Gene3D" id="2.50.20.20">
    <property type="match status" value="1"/>
</dbReference>
<evidence type="ECO:0000313" key="3">
    <source>
        <dbReference type="EMBL" id="GEK17539.1"/>
    </source>
</evidence>
<gene>
    <name evidence="3" type="ORF">CPE01_12720</name>
</gene>
<keyword evidence="4" id="KW-1185">Reference proteome</keyword>
<feature type="region of interest" description="Disordered" evidence="1">
    <location>
        <begin position="25"/>
        <end position="56"/>
    </location>
</feature>
<dbReference type="EMBL" id="BJUA01000005">
    <property type="protein sequence ID" value="GEK17539.1"/>
    <property type="molecule type" value="Genomic_DNA"/>
</dbReference>
<proteinExistence type="predicted"/>
<feature type="compositionally biased region" description="Low complexity" evidence="1">
    <location>
        <begin position="25"/>
        <end position="47"/>
    </location>
</feature>
<dbReference type="PROSITE" id="PS51257">
    <property type="entry name" value="PROKAR_LIPOPROTEIN"/>
    <property type="match status" value="1"/>
</dbReference>
<reference evidence="3 4" key="1">
    <citation type="submission" date="2019-07" db="EMBL/GenBank/DDBJ databases">
        <title>Whole genome shotgun sequence of Cellulomonas persica NBRC 101101.</title>
        <authorList>
            <person name="Hosoyama A."/>
            <person name="Uohara A."/>
            <person name="Ohji S."/>
            <person name="Ichikawa N."/>
        </authorList>
    </citation>
    <scope>NUCLEOTIDE SEQUENCE [LARGE SCALE GENOMIC DNA]</scope>
    <source>
        <strain evidence="3 4">NBRC 101101</strain>
    </source>
</reference>